<reference evidence="7" key="1">
    <citation type="submission" date="2020-05" db="EMBL/GenBank/DDBJ databases">
        <authorList>
            <person name="Zeng H."/>
            <person name="Chan Y.K."/>
            <person name="Watt R.M."/>
        </authorList>
    </citation>
    <scope>NUCLEOTIDE SEQUENCE</scope>
    <source>
        <strain evidence="7">ATCC 700770</strain>
        <strain evidence="6">ATCC 700773</strain>
    </source>
</reference>
<proteinExistence type="inferred from homology"/>
<keyword evidence="3 5" id="KW-0687">Ribonucleoprotein</keyword>
<dbReference type="NCBIfam" id="TIGR00009">
    <property type="entry name" value="L28"/>
    <property type="match status" value="1"/>
</dbReference>
<gene>
    <name evidence="5" type="primary">rpmB</name>
    <name evidence="6" type="ORF">HRI96_00970</name>
    <name evidence="7" type="ORF">HRQ91_11070</name>
</gene>
<dbReference type="Pfam" id="PF00830">
    <property type="entry name" value="Ribosomal_L28"/>
    <property type="match status" value="1"/>
</dbReference>
<dbReference type="InterPro" id="IPR026569">
    <property type="entry name" value="Ribosomal_bL28"/>
</dbReference>
<evidence type="ECO:0000313" key="7">
    <source>
        <dbReference type="EMBL" id="QTQ14956.1"/>
    </source>
</evidence>
<keyword evidence="8" id="KW-1185">Reference proteome</keyword>
<comment type="similarity">
    <text evidence="1 5">Belongs to the bacterial ribosomal protein bL28 family.</text>
</comment>
<sequence length="74" mass="8493">MSRSCDICGKSPMYGNKVSKSFNHSHRTWKPNLMKVKTEFEGRTATFNVCARCLRSEFIVKKVRIPKENPAVES</sequence>
<dbReference type="EMBL" id="CP054257">
    <property type="protein sequence ID" value="QTQ10888.1"/>
    <property type="molecule type" value="Genomic_DNA"/>
</dbReference>
<accession>A0A975IFG3</accession>
<dbReference type="InterPro" id="IPR034704">
    <property type="entry name" value="Ribosomal_bL28/bL31-like_sf"/>
</dbReference>
<evidence type="ECO:0000256" key="1">
    <source>
        <dbReference type="ARBA" id="ARBA00008760"/>
    </source>
</evidence>
<dbReference type="PANTHER" id="PTHR39080:SF1">
    <property type="entry name" value="LARGE RIBOSOMAL SUBUNIT PROTEIN BL28A"/>
    <property type="match status" value="1"/>
</dbReference>
<dbReference type="GO" id="GO:0006412">
    <property type="term" value="P:translation"/>
    <property type="evidence" value="ECO:0007669"/>
    <property type="project" value="UniProtKB-UniRule"/>
</dbReference>
<reference evidence="7 8" key="2">
    <citation type="journal article" date="2021" name="Microbiol. Resour. Announc.">
        <title>Complete Genome Sequences of Three Human Oral Treponema parvum Isolates.</title>
        <authorList>
            <person name="Zeng H."/>
            <person name="Watt R.M."/>
        </authorList>
    </citation>
    <scope>NUCLEOTIDE SEQUENCE [LARGE SCALE GENOMIC DNA]</scope>
    <source>
        <strain evidence="7 8">ATCC 700770</strain>
        <strain evidence="6">ATCC 700773</strain>
    </source>
</reference>
<dbReference type="InterPro" id="IPR037147">
    <property type="entry name" value="Ribosomal_bL28_sf"/>
</dbReference>
<dbReference type="InterPro" id="IPR001383">
    <property type="entry name" value="Ribosomal_bL28_bact-type"/>
</dbReference>
<dbReference type="KEGG" id="tpav:HRQ91_11070"/>
<dbReference type="Proteomes" id="UP000671908">
    <property type="component" value="Chromosome"/>
</dbReference>
<protein>
    <recommendedName>
        <fullName evidence="4 5">Large ribosomal subunit protein bL28</fullName>
    </recommendedName>
</protein>
<dbReference type="RefSeq" id="WP_210117683.1">
    <property type="nucleotide sequence ID" value="NZ_CP054142.1"/>
</dbReference>
<dbReference type="GO" id="GO:0003735">
    <property type="term" value="F:structural constituent of ribosome"/>
    <property type="evidence" value="ECO:0007669"/>
    <property type="project" value="InterPro"/>
</dbReference>
<dbReference type="SUPFAM" id="SSF143800">
    <property type="entry name" value="L28p-like"/>
    <property type="match status" value="1"/>
</dbReference>
<dbReference type="EMBL" id="CP054142">
    <property type="protein sequence ID" value="QTQ14956.1"/>
    <property type="molecule type" value="Genomic_DNA"/>
</dbReference>
<dbReference type="HAMAP" id="MF_00373">
    <property type="entry name" value="Ribosomal_bL28"/>
    <property type="match status" value="1"/>
</dbReference>
<evidence type="ECO:0000256" key="4">
    <source>
        <dbReference type="ARBA" id="ARBA00035174"/>
    </source>
</evidence>
<evidence type="ECO:0000256" key="3">
    <source>
        <dbReference type="ARBA" id="ARBA00023274"/>
    </source>
</evidence>
<evidence type="ECO:0000313" key="6">
    <source>
        <dbReference type="EMBL" id="QTQ10888.1"/>
    </source>
</evidence>
<dbReference type="GO" id="GO:1990904">
    <property type="term" value="C:ribonucleoprotein complex"/>
    <property type="evidence" value="ECO:0007669"/>
    <property type="project" value="UniProtKB-KW"/>
</dbReference>
<organism evidence="7 8">
    <name type="scientific">Treponema parvum</name>
    <dbReference type="NCBI Taxonomy" id="138851"/>
    <lineage>
        <taxon>Bacteria</taxon>
        <taxon>Pseudomonadati</taxon>
        <taxon>Spirochaetota</taxon>
        <taxon>Spirochaetia</taxon>
        <taxon>Spirochaetales</taxon>
        <taxon>Treponemataceae</taxon>
        <taxon>Treponema</taxon>
    </lineage>
</organism>
<dbReference type="GO" id="GO:0005840">
    <property type="term" value="C:ribosome"/>
    <property type="evidence" value="ECO:0007669"/>
    <property type="project" value="UniProtKB-KW"/>
</dbReference>
<keyword evidence="2 5" id="KW-0689">Ribosomal protein</keyword>
<evidence type="ECO:0000256" key="2">
    <source>
        <dbReference type="ARBA" id="ARBA00022980"/>
    </source>
</evidence>
<dbReference type="Proteomes" id="UP000671995">
    <property type="component" value="Chromosome"/>
</dbReference>
<dbReference type="InterPro" id="IPR050096">
    <property type="entry name" value="Bacterial_rp_bL28"/>
</dbReference>
<dbReference type="Gene3D" id="2.20.150.30">
    <property type="match status" value="1"/>
</dbReference>
<evidence type="ECO:0000256" key="5">
    <source>
        <dbReference type="HAMAP-Rule" id="MF_00373"/>
    </source>
</evidence>
<dbReference type="Gene3D" id="2.30.170.40">
    <property type="entry name" value="Ribosomal protein L28/L24"/>
    <property type="match status" value="1"/>
</dbReference>
<name>A0A975IFG3_9SPIR</name>
<dbReference type="PANTHER" id="PTHR39080">
    <property type="entry name" value="50S RIBOSOMAL PROTEIN L28"/>
    <property type="match status" value="1"/>
</dbReference>
<evidence type="ECO:0000313" key="8">
    <source>
        <dbReference type="Proteomes" id="UP000671908"/>
    </source>
</evidence>
<dbReference type="AlphaFoldDB" id="A0A975IFG3"/>